<name>A0A0R0G2K2_SOYBN</name>
<dbReference type="EMBL" id="CM000849">
    <property type="protein sequence ID" value="KRH09307.1"/>
    <property type="molecule type" value="Genomic_DNA"/>
</dbReference>
<dbReference type="Proteomes" id="UP000008827">
    <property type="component" value="Chromosome 16"/>
</dbReference>
<dbReference type="AlphaFoldDB" id="A0A0R0G2K2"/>
<accession>A0A0R0G2K2</accession>
<reference evidence="1 2" key="1">
    <citation type="journal article" date="2010" name="Nature">
        <title>Genome sequence of the palaeopolyploid soybean.</title>
        <authorList>
            <person name="Schmutz J."/>
            <person name="Cannon S.B."/>
            <person name="Schlueter J."/>
            <person name="Ma J."/>
            <person name="Mitros T."/>
            <person name="Nelson W."/>
            <person name="Hyten D.L."/>
            <person name="Song Q."/>
            <person name="Thelen J.J."/>
            <person name="Cheng J."/>
            <person name="Xu D."/>
            <person name="Hellsten U."/>
            <person name="May G.D."/>
            <person name="Yu Y."/>
            <person name="Sakurai T."/>
            <person name="Umezawa T."/>
            <person name="Bhattacharyya M.K."/>
            <person name="Sandhu D."/>
            <person name="Valliyodan B."/>
            <person name="Lindquist E."/>
            <person name="Peto M."/>
            <person name="Grant D."/>
            <person name="Shu S."/>
            <person name="Goodstein D."/>
            <person name="Barry K."/>
            <person name="Futrell-Griggs M."/>
            <person name="Abernathy B."/>
            <person name="Du J."/>
            <person name="Tian Z."/>
            <person name="Zhu L."/>
            <person name="Gill N."/>
            <person name="Joshi T."/>
            <person name="Libault M."/>
            <person name="Sethuraman A."/>
            <person name="Zhang X.-C."/>
            <person name="Shinozaki K."/>
            <person name="Nguyen H.T."/>
            <person name="Wing R.A."/>
            <person name="Cregan P."/>
            <person name="Specht J."/>
            <person name="Grimwood J."/>
            <person name="Rokhsar D."/>
            <person name="Stacey G."/>
            <person name="Shoemaker R.C."/>
            <person name="Jackson S.A."/>
        </authorList>
    </citation>
    <scope>NUCLEOTIDE SEQUENCE</scope>
    <source>
        <strain evidence="2">cv. Williams 82</strain>
        <tissue evidence="1">Callus</tissue>
    </source>
</reference>
<evidence type="ECO:0000313" key="2">
    <source>
        <dbReference type="EnsemblPlants" id="KRH09307"/>
    </source>
</evidence>
<dbReference type="InParanoid" id="A0A0R0G2K2"/>
<dbReference type="EnsemblPlants" id="KRH09307">
    <property type="protein sequence ID" value="KRH09307"/>
    <property type="gene ID" value="GLYMA_16G209200"/>
</dbReference>
<reference evidence="2" key="2">
    <citation type="submission" date="2018-02" db="UniProtKB">
        <authorList>
            <consortium name="EnsemblPlants"/>
        </authorList>
    </citation>
    <scope>IDENTIFICATION</scope>
    <source>
        <strain evidence="2">Williams 82</strain>
    </source>
</reference>
<protein>
    <recommendedName>
        <fullName evidence="4">F-box associated domain-containing protein</fullName>
    </recommendedName>
</protein>
<sequence>MNEDLTSPGSSFGTPPWLKSQNSPSIQIKIPMAFVKMGFGYDNSRNIYKVVSMVVKAQSRKTEVASWFDFLDGQYVKGTLNRIATLDTDNPNQCQIYSFDLRDEKYKYLLLPSDLNKINPLTLCMDICLSLFHYHMRSGFSFWQMNEFGAACGVLDSINAEFYMLVPSNFWSFFIGNTNGGYLKTAMSSFWQRRERDNRVERIEIPFKKLWLHSTDYVQSLIFPY</sequence>
<gene>
    <name evidence="1" type="ORF">GLYMA_16G209200</name>
</gene>
<evidence type="ECO:0000313" key="1">
    <source>
        <dbReference type="EMBL" id="KRH09307.1"/>
    </source>
</evidence>
<reference evidence="1" key="3">
    <citation type="submission" date="2018-07" db="EMBL/GenBank/DDBJ databases">
        <title>WGS assembly of Glycine max.</title>
        <authorList>
            <person name="Schmutz J."/>
            <person name="Cannon S."/>
            <person name="Schlueter J."/>
            <person name="Ma J."/>
            <person name="Mitros T."/>
            <person name="Nelson W."/>
            <person name="Hyten D."/>
            <person name="Song Q."/>
            <person name="Thelen J."/>
            <person name="Cheng J."/>
            <person name="Xu D."/>
            <person name="Hellsten U."/>
            <person name="May G."/>
            <person name="Yu Y."/>
            <person name="Sakurai T."/>
            <person name="Umezawa T."/>
            <person name="Bhattacharyya M."/>
            <person name="Sandhu D."/>
            <person name="Valliyodan B."/>
            <person name="Lindquist E."/>
            <person name="Peto M."/>
            <person name="Grant D."/>
            <person name="Shu S."/>
            <person name="Goodstein D."/>
            <person name="Barry K."/>
            <person name="Futrell-Griggs M."/>
            <person name="Abernathy B."/>
            <person name="Du J."/>
            <person name="Tian Z."/>
            <person name="Zhu L."/>
            <person name="Gill N."/>
            <person name="Joshi T."/>
            <person name="Libault M."/>
            <person name="Sethuraman A."/>
            <person name="Zhang X."/>
            <person name="Shinozaki K."/>
            <person name="Nguyen H."/>
            <person name="Wing R."/>
            <person name="Cregan P."/>
            <person name="Specht J."/>
            <person name="Grimwood J."/>
            <person name="Rokhsar D."/>
            <person name="Stacey G."/>
            <person name="Shoemaker R."/>
            <person name="Jackson S."/>
        </authorList>
    </citation>
    <scope>NUCLEOTIDE SEQUENCE</scope>
    <source>
        <tissue evidence="1">Callus</tissue>
    </source>
</reference>
<proteinExistence type="predicted"/>
<organism evidence="1">
    <name type="scientific">Glycine max</name>
    <name type="common">Soybean</name>
    <name type="synonym">Glycine hispida</name>
    <dbReference type="NCBI Taxonomy" id="3847"/>
    <lineage>
        <taxon>Eukaryota</taxon>
        <taxon>Viridiplantae</taxon>
        <taxon>Streptophyta</taxon>
        <taxon>Embryophyta</taxon>
        <taxon>Tracheophyta</taxon>
        <taxon>Spermatophyta</taxon>
        <taxon>Magnoliopsida</taxon>
        <taxon>eudicotyledons</taxon>
        <taxon>Gunneridae</taxon>
        <taxon>Pentapetalae</taxon>
        <taxon>rosids</taxon>
        <taxon>fabids</taxon>
        <taxon>Fabales</taxon>
        <taxon>Fabaceae</taxon>
        <taxon>Papilionoideae</taxon>
        <taxon>50 kb inversion clade</taxon>
        <taxon>NPAAA clade</taxon>
        <taxon>indigoferoid/millettioid clade</taxon>
        <taxon>Phaseoleae</taxon>
        <taxon>Glycine</taxon>
        <taxon>Glycine subgen. Soja</taxon>
    </lineage>
</organism>
<evidence type="ECO:0000313" key="3">
    <source>
        <dbReference type="Proteomes" id="UP000008827"/>
    </source>
</evidence>
<keyword evidence="3" id="KW-1185">Reference proteome</keyword>
<dbReference type="Gramene" id="KRH09307">
    <property type="protein sequence ID" value="KRH09307"/>
    <property type="gene ID" value="GLYMA_16G209200"/>
</dbReference>
<evidence type="ECO:0008006" key="4">
    <source>
        <dbReference type="Google" id="ProtNLM"/>
    </source>
</evidence>